<dbReference type="VEuPathDB" id="FungiDB:ASPBRDRAFT_75287"/>
<dbReference type="PANTHER" id="PTHR11075:SF54">
    <property type="entry name" value="LARGE RIBOSOMAL SUBUNIT PROTEIN ML62"/>
    <property type="match status" value="1"/>
</dbReference>
<dbReference type="GO" id="GO:0070126">
    <property type="term" value="P:mitochondrial translational termination"/>
    <property type="evidence" value="ECO:0007669"/>
    <property type="project" value="TreeGrafter"/>
</dbReference>
<dbReference type="OrthoDB" id="270639at2759"/>
<gene>
    <name evidence="3" type="ORF">ASPBRDRAFT_75287</name>
</gene>
<organism evidence="3 4">
    <name type="scientific">Aspergillus brasiliensis (strain CBS 101740 / IMI 381727 / IBT 21946)</name>
    <dbReference type="NCBI Taxonomy" id="767769"/>
    <lineage>
        <taxon>Eukaryota</taxon>
        <taxon>Fungi</taxon>
        <taxon>Dikarya</taxon>
        <taxon>Ascomycota</taxon>
        <taxon>Pezizomycotina</taxon>
        <taxon>Eurotiomycetes</taxon>
        <taxon>Eurotiomycetidae</taxon>
        <taxon>Eurotiales</taxon>
        <taxon>Aspergillaceae</taxon>
        <taxon>Aspergillus</taxon>
        <taxon>Aspergillus subgen. Circumdati</taxon>
    </lineage>
</organism>
<dbReference type="EMBL" id="KV878684">
    <property type="protein sequence ID" value="OJJ71989.1"/>
    <property type="molecule type" value="Genomic_DNA"/>
</dbReference>
<accession>A0A1L9UK72</accession>
<feature type="compositionally biased region" description="Basic residues" evidence="1">
    <location>
        <begin position="244"/>
        <end position="256"/>
    </location>
</feature>
<name>A0A1L9UK72_ASPBC</name>
<dbReference type="InterPro" id="IPR052104">
    <property type="entry name" value="Mito_Release_Factor_mL62"/>
</dbReference>
<dbReference type="GO" id="GO:0005762">
    <property type="term" value="C:mitochondrial large ribosomal subunit"/>
    <property type="evidence" value="ECO:0007669"/>
    <property type="project" value="TreeGrafter"/>
</dbReference>
<dbReference type="Gene3D" id="3.30.160.20">
    <property type="match status" value="1"/>
</dbReference>
<reference evidence="4" key="1">
    <citation type="journal article" date="2017" name="Genome Biol.">
        <title>Comparative genomics reveals high biological diversity and specific adaptations in the industrially and medically important fungal genus Aspergillus.</title>
        <authorList>
            <person name="de Vries R.P."/>
            <person name="Riley R."/>
            <person name="Wiebenga A."/>
            <person name="Aguilar-Osorio G."/>
            <person name="Amillis S."/>
            <person name="Uchima C.A."/>
            <person name="Anderluh G."/>
            <person name="Asadollahi M."/>
            <person name="Askin M."/>
            <person name="Barry K."/>
            <person name="Battaglia E."/>
            <person name="Bayram O."/>
            <person name="Benocci T."/>
            <person name="Braus-Stromeyer S.A."/>
            <person name="Caldana C."/>
            <person name="Canovas D."/>
            <person name="Cerqueira G.C."/>
            <person name="Chen F."/>
            <person name="Chen W."/>
            <person name="Choi C."/>
            <person name="Clum A."/>
            <person name="Dos Santos R.A."/>
            <person name="Damasio A.R."/>
            <person name="Diallinas G."/>
            <person name="Emri T."/>
            <person name="Fekete E."/>
            <person name="Flipphi M."/>
            <person name="Freyberg S."/>
            <person name="Gallo A."/>
            <person name="Gournas C."/>
            <person name="Habgood R."/>
            <person name="Hainaut M."/>
            <person name="Harispe M.L."/>
            <person name="Henrissat B."/>
            <person name="Hilden K.S."/>
            <person name="Hope R."/>
            <person name="Hossain A."/>
            <person name="Karabika E."/>
            <person name="Karaffa L."/>
            <person name="Karanyi Z."/>
            <person name="Krasevec N."/>
            <person name="Kuo A."/>
            <person name="Kusch H."/>
            <person name="LaButti K."/>
            <person name="Lagendijk E.L."/>
            <person name="Lapidus A."/>
            <person name="Levasseur A."/>
            <person name="Lindquist E."/>
            <person name="Lipzen A."/>
            <person name="Logrieco A.F."/>
            <person name="MacCabe A."/>
            <person name="Maekelae M.R."/>
            <person name="Malavazi I."/>
            <person name="Melin P."/>
            <person name="Meyer V."/>
            <person name="Mielnichuk N."/>
            <person name="Miskei M."/>
            <person name="Molnar A.P."/>
            <person name="Mule G."/>
            <person name="Ngan C.Y."/>
            <person name="Orejas M."/>
            <person name="Orosz E."/>
            <person name="Ouedraogo J.P."/>
            <person name="Overkamp K.M."/>
            <person name="Park H.-S."/>
            <person name="Perrone G."/>
            <person name="Piumi F."/>
            <person name="Punt P.J."/>
            <person name="Ram A.F."/>
            <person name="Ramon A."/>
            <person name="Rauscher S."/>
            <person name="Record E."/>
            <person name="Riano-Pachon D.M."/>
            <person name="Robert V."/>
            <person name="Roehrig J."/>
            <person name="Ruller R."/>
            <person name="Salamov A."/>
            <person name="Salih N.S."/>
            <person name="Samson R.A."/>
            <person name="Sandor E."/>
            <person name="Sanguinetti M."/>
            <person name="Schuetze T."/>
            <person name="Sepcic K."/>
            <person name="Shelest E."/>
            <person name="Sherlock G."/>
            <person name="Sophianopoulou V."/>
            <person name="Squina F.M."/>
            <person name="Sun H."/>
            <person name="Susca A."/>
            <person name="Todd R.B."/>
            <person name="Tsang A."/>
            <person name="Unkles S.E."/>
            <person name="van de Wiele N."/>
            <person name="van Rossen-Uffink D."/>
            <person name="Oliveira J.V."/>
            <person name="Vesth T.C."/>
            <person name="Visser J."/>
            <person name="Yu J.-H."/>
            <person name="Zhou M."/>
            <person name="Andersen M.R."/>
            <person name="Archer D.B."/>
            <person name="Baker S.E."/>
            <person name="Benoit I."/>
            <person name="Brakhage A.A."/>
            <person name="Braus G.H."/>
            <person name="Fischer R."/>
            <person name="Frisvad J.C."/>
            <person name="Goldman G.H."/>
            <person name="Houbraken J."/>
            <person name="Oakley B."/>
            <person name="Pocsi I."/>
            <person name="Scazzocchio C."/>
            <person name="Seiboth B."/>
            <person name="vanKuyk P.A."/>
            <person name="Wortman J."/>
            <person name="Dyer P.S."/>
            <person name="Grigoriev I.V."/>
        </authorList>
    </citation>
    <scope>NUCLEOTIDE SEQUENCE [LARGE SCALE GENOMIC DNA]</scope>
    <source>
        <strain evidence="4">CBS 101740 / IMI 381727 / IBT 21946</strain>
    </source>
</reference>
<dbReference type="PANTHER" id="PTHR11075">
    <property type="entry name" value="PEPTIDE CHAIN RELEASE FACTOR"/>
    <property type="match status" value="1"/>
</dbReference>
<dbReference type="GO" id="GO:0016150">
    <property type="term" value="F:translation release factor activity, codon nonspecific"/>
    <property type="evidence" value="ECO:0007669"/>
    <property type="project" value="TreeGrafter"/>
</dbReference>
<dbReference type="SUPFAM" id="SSF110916">
    <property type="entry name" value="Peptidyl-tRNA hydrolase domain-like"/>
    <property type="match status" value="1"/>
</dbReference>
<dbReference type="OMA" id="PRDICEF"/>
<evidence type="ECO:0000313" key="4">
    <source>
        <dbReference type="Proteomes" id="UP000184499"/>
    </source>
</evidence>
<dbReference type="RefSeq" id="XP_067479237.1">
    <property type="nucleotide sequence ID" value="XM_067629276.1"/>
</dbReference>
<dbReference type="Pfam" id="PF00472">
    <property type="entry name" value="RF-1"/>
    <property type="match status" value="1"/>
</dbReference>
<dbReference type="STRING" id="767769.A0A1L9UK72"/>
<evidence type="ECO:0000259" key="2">
    <source>
        <dbReference type="Pfam" id="PF00472"/>
    </source>
</evidence>
<proteinExistence type="predicted"/>
<dbReference type="AlphaFoldDB" id="A0A1L9UK72"/>
<dbReference type="Proteomes" id="UP000184499">
    <property type="component" value="Unassembled WGS sequence"/>
</dbReference>
<evidence type="ECO:0000313" key="3">
    <source>
        <dbReference type="EMBL" id="OJJ71989.1"/>
    </source>
</evidence>
<dbReference type="GO" id="GO:0004045">
    <property type="term" value="F:peptidyl-tRNA hydrolase activity"/>
    <property type="evidence" value="ECO:0007669"/>
    <property type="project" value="TreeGrafter"/>
</dbReference>
<dbReference type="InterPro" id="IPR000352">
    <property type="entry name" value="Pep_chain_release_fac_I"/>
</dbReference>
<feature type="region of interest" description="Disordered" evidence="1">
    <location>
        <begin position="218"/>
        <end position="262"/>
    </location>
</feature>
<evidence type="ECO:0000256" key="1">
    <source>
        <dbReference type="SAM" id="MobiDB-lite"/>
    </source>
</evidence>
<feature type="domain" description="Prokaryotic-type class I peptide chain release factors" evidence="2">
    <location>
        <begin position="122"/>
        <end position="254"/>
    </location>
</feature>
<sequence>MSLFLSVLPPAAARHLPSPRAATAAAAAATTTAIAANMLRANHVSRGLESIMAHARLALPRNFHRVSLACFNPLSFRPTVATRTFASRRAAAISNELNHSGLDSDHHLTAAREWVARLNSKAITIPRDICEISFSRSSGPGGQNVNKVNSKATLRVPLKSLLPLVPQLLHAPLQASRYVAAKSQSLVIQSDESRRQTANVEACYEKLHQLLKSIAEDTIPGETSQEQRDKVQKLNKAANEARIKSKKMHSSKKSSRRGSYDD</sequence>
<protein>
    <recommendedName>
        <fullName evidence="2">Prokaryotic-type class I peptide chain release factors domain-containing protein</fullName>
    </recommendedName>
</protein>
<keyword evidence="4" id="KW-1185">Reference proteome</keyword>
<dbReference type="GeneID" id="93581763"/>